<accession>A0A835YXC5</accession>
<keyword evidence="1" id="KW-0969">Cilium</keyword>
<dbReference type="AlphaFoldDB" id="A0A835YXC5"/>
<name>A0A835YXC5_9STRA</name>
<organism evidence="1 2">
    <name type="scientific">Tribonema minus</name>
    <dbReference type="NCBI Taxonomy" id="303371"/>
    <lineage>
        <taxon>Eukaryota</taxon>
        <taxon>Sar</taxon>
        <taxon>Stramenopiles</taxon>
        <taxon>Ochrophyta</taxon>
        <taxon>PX clade</taxon>
        <taxon>Xanthophyceae</taxon>
        <taxon>Tribonematales</taxon>
        <taxon>Tribonemataceae</taxon>
        <taxon>Tribonema</taxon>
    </lineage>
</organism>
<feature type="non-terminal residue" evidence="1">
    <location>
        <position position="1"/>
    </location>
</feature>
<dbReference type="EMBL" id="JAFCMP010000511">
    <property type="protein sequence ID" value="KAG5178864.1"/>
    <property type="molecule type" value="Genomic_DNA"/>
</dbReference>
<evidence type="ECO:0000313" key="1">
    <source>
        <dbReference type="EMBL" id="KAG5178864.1"/>
    </source>
</evidence>
<keyword evidence="2" id="KW-1185">Reference proteome</keyword>
<keyword evidence="1" id="KW-0282">Flagellum</keyword>
<protein>
    <submittedName>
        <fullName evidence="1">Flagellar associated protein</fullName>
    </submittedName>
</protein>
<reference evidence="1" key="1">
    <citation type="submission" date="2021-02" db="EMBL/GenBank/DDBJ databases">
        <title>First Annotated Genome of the Yellow-green Alga Tribonema minus.</title>
        <authorList>
            <person name="Mahan K.M."/>
        </authorList>
    </citation>
    <scope>NUCLEOTIDE SEQUENCE</scope>
    <source>
        <strain evidence="1">UTEX B ZZ1240</strain>
    </source>
</reference>
<dbReference type="Pfam" id="PF11539">
    <property type="entry name" value="DUF3228"/>
    <property type="match status" value="1"/>
</dbReference>
<sequence>TATMASDNNRAIVIDPFCLRQFNDESYTGTKIHYSPEQCEEEINKHFQKNPTTHDGYASFCKHIFMPNFMGVEGAIVRITPENEALLRSGYQARTPKELAVLARWFPRGSVPPPPARYLDVILYSRDQIRKENAAMGEDCGSDAPWGVVSIKAQDVDREVPMQPITMLRNALGRDQGGSGVPLDADAYRESVAFWSEHATL</sequence>
<gene>
    <name evidence="1" type="ORF">JKP88DRAFT_144114</name>
</gene>
<dbReference type="Gene3D" id="3.30.2310.50">
    <property type="entry name" value="Protein of unknown function (DUF3228), domain 1"/>
    <property type="match status" value="2"/>
</dbReference>
<comment type="caution">
    <text evidence="1">The sequence shown here is derived from an EMBL/GenBank/DDBJ whole genome shotgun (WGS) entry which is preliminary data.</text>
</comment>
<dbReference type="Proteomes" id="UP000664859">
    <property type="component" value="Unassembled WGS sequence"/>
</dbReference>
<dbReference type="InterPro" id="IPR021610">
    <property type="entry name" value="DUF3228"/>
</dbReference>
<evidence type="ECO:0000313" key="2">
    <source>
        <dbReference type="Proteomes" id="UP000664859"/>
    </source>
</evidence>
<dbReference type="OrthoDB" id="415460at2759"/>
<dbReference type="PANTHER" id="PTHR38666">
    <property type="match status" value="1"/>
</dbReference>
<proteinExistence type="predicted"/>
<dbReference type="PANTHER" id="PTHR38666:SF2">
    <property type="entry name" value="FLAGELLAR ASSOCIATED PROTEIN"/>
    <property type="match status" value="1"/>
</dbReference>
<feature type="non-terminal residue" evidence="1">
    <location>
        <position position="201"/>
    </location>
</feature>
<keyword evidence="1" id="KW-0966">Cell projection</keyword>